<dbReference type="OrthoDB" id="1077582at2759"/>
<comment type="subcellular location">
    <subcellularLocation>
        <location evidence="1">Membrane</location>
        <topology evidence="1">Multi-pass membrane protein</topology>
    </subcellularLocation>
</comment>
<evidence type="ECO:0000256" key="5">
    <source>
        <dbReference type="ARBA" id="ARBA00022692"/>
    </source>
</evidence>
<dbReference type="EMBL" id="JAOTPV010000018">
    <property type="protein sequence ID" value="KAJ4473029.1"/>
    <property type="molecule type" value="Genomic_DNA"/>
</dbReference>
<proteinExistence type="inferred from homology"/>
<comment type="pathway">
    <text evidence="2">Secondary metabolite biosynthesis.</text>
</comment>
<dbReference type="PANTHER" id="PTHR31595:SF57">
    <property type="entry name" value="OS04G0481900 PROTEIN"/>
    <property type="match status" value="1"/>
</dbReference>
<evidence type="ECO:0000313" key="11">
    <source>
        <dbReference type="Proteomes" id="UP001150266"/>
    </source>
</evidence>
<dbReference type="AlphaFoldDB" id="A0A9W9A480"/>
<sequence>MNNEHAFQKFDPRTLLFSIKYIFIPALLLACLLAFRCHIWGRLLFFGWYTTYLQEGMSVRTGNTWSDYSNGSTLSGELMKTFYLLFLVKPALDWRHKLDGNKSIANRPWWQRIYWCLCAAYTMRGVGWNYQVRGVPLPSRISRPRFLGCTALRVVASYLLLDFAQCSMQAIPFFENPQPDATMRSQSYHHQVFYMAICFTVPYGALRYYYYSGAFLAVLTHYSSQEDWPDLFGNWFDAFSVRNVWGKTWHQMLRRHCTSIGKSIARFLCAPRGSISSLIIQIFAAFLVSGIMHSFGDYTVVGQWHRFGFMTLPFFSLQPFAILFEEIFFSRSHISQDKETYILATHLSKTMLGIPMDTRVVHVFVCMVYQPDYSSGIWERRYLTVLGYSFYSIPTPVNSSRLTFLCKQYRTIRVRADVRSTTWKVEANSIVSI</sequence>
<evidence type="ECO:0000256" key="2">
    <source>
        <dbReference type="ARBA" id="ARBA00005179"/>
    </source>
</evidence>
<dbReference type="Proteomes" id="UP001150266">
    <property type="component" value="Unassembled WGS sequence"/>
</dbReference>
<feature type="transmembrane region" description="Helical" evidence="8">
    <location>
        <begin position="191"/>
        <end position="210"/>
    </location>
</feature>
<dbReference type="GO" id="GO:0016020">
    <property type="term" value="C:membrane"/>
    <property type="evidence" value="ECO:0007669"/>
    <property type="project" value="UniProtKB-SubCell"/>
</dbReference>
<evidence type="ECO:0000259" key="9">
    <source>
        <dbReference type="Pfam" id="PF13813"/>
    </source>
</evidence>
<protein>
    <submittedName>
        <fullName evidence="10">Membrane bound O-acyl transferase family-domain-containing protein</fullName>
    </submittedName>
</protein>
<dbReference type="GO" id="GO:0008374">
    <property type="term" value="F:O-acyltransferase activity"/>
    <property type="evidence" value="ECO:0007669"/>
    <property type="project" value="InterPro"/>
</dbReference>
<evidence type="ECO:0000256" key="1">
    <source>
        <dbReference type="ARBA" id="ARBA00004141"/>
    </source>
</evidence>
<feature type="transmembrane region" description="Helical" evidence="8">
    <location>
        <begin position="275"/>
        <end position="295"/>
    </location>
</feature>
<reference evidence="10" key="1">
    <citation type="submission" date="2022-08" db="EMBL/GenBank/DDBJ databases">
        <title>A Global Phylogenomic Analysis of the Shiitake Genus Lentinula.</title>
        <authorList>
            <consortium name="DOE Joint Genome Institute"/>
            <person name="Sierra-Patev S."/>
            <person name="Min B."/>
            <person name="Naranjo-Ortiz M."/>
            <person name="Looney B."/>
            <person name="Konkel Z."/>
            <person name="Slot J.C."/>
            <person name="Sakamoto Y."/>
            <person name="Steenwyk J.L."/>
            <person name="Rokas A."/>
            <person name="Carro J."/>
            <person name="Camarero S."/>
            <person name="Ferreira P."/>
            <person name="Molpeceres G."/>
            <person name="Ruiz-Duenas F.J."/>
            <person name="Serrano A."/>
            <person name="Henrissat B."/>
            <person name="Drula E."/>
            <person name="Hughes K.W."/>
            <person name="Mata J.L."/>
            <person name="Ishikawa N.K."/>
            <person name="Vargas-Isla R."/>
            <person name="Ushijima S."/>
            <person name="Smith C.A."/>
            <person name="Ahrendt S."/>
            <person name="Andreopoulos W."/>
            <person name="He G."/>
            <person name="Labutti K."/>
            <person name="Lipzen A."/>
            <person name="Ng V."/>
            <person name="Riley R."/>
            <person name="Sandor L."/>
            <person name="Barry K."/>
            <person name="Martinez A.T."/>
            <person name="Xiao Y."/>
            <person name="Gibbons J.G."/>
            <person name="Terashima K."/>
            <person name="Grigoriev I.V."/>
            <person name="Hibbett D.S."/>
        </authorList>
    </citation>
    <scope>NUCLEOTIDE SEQUENCE</scope>
    <source>
        <strain evidence="10">JLM2183</strain>
    </source>
</reference>
<dbReference type="InterPro" id="IPR044851">
    <property type="entry name" value="Wax_synthase"/>
</dbReference>
<comment type="similarity">
    <text evidence="3">Belongs to the wax synthase family.</text>
</comment>
<feature type="transmembrane region" description="Helical" evidence="8">
    <location>
        <begin position="150"/>
        <end position="171"/>
    </location>
</feature>
<evidence type="ECO:0000256" key="3">
    <source>
        <dbReference type="ARBA" id="ARBA00007282"/>
    </source>
</evidence>
<evidence type="ECO:0000256" key="8">
    <source>
        <dbReference type="SAM" id="Phobius"/>
    </source>
</evidence>
<feature type="transmembrane region" description="Helical" evidence="8">
    <location>
        <begin position="15"/>
        <end position="35"/>
    </location>
</feature>
<evidence type="ECO:0000256" key="7">
    <source>
        <dbReference type="ARBA" id="ARBA00023136"/>
    </source>
</evidence>
<dbReference type="GO" id="GO:0006629">
    <property type="term" value="P:lipid metabolic process"/>
    <property type="evidence" value="ECO:0007669"/>
    <property type="project" value="InterPro"/>
</dbReference>
<keyword evidence="5 8" id="KW-0812">Transmembrane</keyword>
<name>A0A9W9A480_9AGAR</name>
<accession>A0A9W9A480</accession>
<organism evidence="10 11">
    <name type="scientific">Lentinula aciculospora</name>
    <dbReference type="NCBI Taxonomy" id="153920"/>
    <lineage>
        <taxon>Eukaryota</taxon>
        <taxon>Fungi</taxon>
        <taxon>Dikarya</taxon>
        <taxon>Basidiomycota</taxon>
        <taxon>Agaricomycotina</taxon>
        <taxon>Agaricomycetes</taxon>
        <taxon>Agaricomycetidae</taxon>
        <taxon>Agaricales</taxon>
        <taxon>Marasmiineae</taxon>
        <taxon>Omphalotaceae</taxon>
        <taxon>Lentinula</taxon>
    </lineage>
</organism>
<evidence type="ECO:0000256" key="6">
    <source>
        <dbReference type="ARBA" id="ARBA00022989"/>
    </source>
</evidence>
<feature type="transmembrane region" description="Helical" evidence="8">
    <location>
        <begin position="307"/>
        <end position="329"/>
    </location>
</feature>
<gene>
    <name evidence="10" type="ORF">J3R30DRAFT_3514183</name>
</gene>
<keyword evidence="7 8" id="KW-0472">Membrane</keyword>
<comment type="caution">
    <text evidence="10">The sequence shown here is derived from an EMBL/GenBank/DDBJ whole genome shotgun (WGS) entry which is preliminary data.</text>
</comment>
<evidence type="ECO:0000313" key="10">
    <source>
        <dbReference type="EMBL" id="KAJ4473029.1"/>
    </source>
</evidence>
<evidence type="ECO:0000256" key="4">
    <source>
        <dbReference type="ARBA" id="ARBA00022679"/>
    </source>
</evidence>
<dbReference type="Pfam" id="PF13813">
    <property type="entry name" value="MBOAT_2"/>
    <property type="match status" value="1"/>
</dbReference>
<feature type="domain" description="Wax synthase" evidence="9">
    <location>
        <begin position="228"/>
        <end position="310"/>
    </location>
</feature>
<keyword evidence="4 10" id="KW-0808">Transferase</keyword>
<keyword evidence="6 8" id="KW-1133">Transmembrane helix</keyword>
<dbReference type="PANTHER" id="PTHR31595">
    <property type="entry name" value="LONG-CHAIN-ALCOHOL O-FATTY-ACYLTRANSFERASE 3-RELATED"/>
    <property type="match status" value="1"/>
</dbReference>
<dbReference type="InterPro" id="IPR032805">
    <property type="entry name" value="Wax_synthase_dom"/>
</dbReference>
<keyword evidence="11" id="KW-1185">Reference proteome</keyword>